<sequence>MRIYIVYIFTATLSSWVIAFYLGISAGFASYLPVLALLGTIILFVFAAPMLMYYRRSGLIIGLIGSLSILPYSLMLLKGILEDGVLNWGILLALPTLLTIISICLTGMALLGKATMAIIPSNPIAKLVLAGSPIGLFVLYILIYGRYWDWGMFKI</sequence>
<comment type="caution">
    <text evidence="2">The sequence shown here is derived from an EMBL/GenBank/DDBJ whole genome shotgun (WGS) entry which is preliminary data.</text>
</comment>
<feature type="transmembrane region" description="Helical" evidence="1">
    <location>
        <begin position="58"/>
        <end position="77"/>
    </location>
</feature>
<dbReference type="EMBL" id="QGDT01000001">
    <property type="protein sequence ID" value="PWJ60021.1"/>
    <property type="molecule type" value="Genomic_DNA"/>
</dbReference>
<dbReference type="RefSeq" id="WP_109672058.1">
    <property type="nucleotide sequence ID" value="NZ_QGDT01000001.1"/>
</dbReference>
<gene>
    <name evidence="2" type="ORF">CLV98_101196</name>
</gene>
<keyword evidence="1" id="KW-1133">Transmembrane helix</keyword>
<evidence type="ECO:0000256" key="1">
    <source>
        <dbReference type="SAM" id="Phobius"/>
    </source>
</evidence>
<keyword evidence="1" id="KW-0472">Membrane</keyword>
<keyword evidence="1" id="KW-0812">Transmembrane</keyword>
<name>A0A316ARF4_9BACT</name>
<evidence type="ECO:0000313" key="3">
    <source>
        <dbReference type="Proteomes" id="UP000245880"/>
    </source>
</evidence>
<organism evidence="2 3">
    <name type="scientific">Dyadobacter jejuensis</name>
    <dbReference type="NCBI Taxonomy" id="1082580"/>
    <lineage>
        <taxon>Bacteria</taxon>
        <taxon>Pseudomonadati</taxon>
        <taxon>Bacteroidota</taxon>
        <taxon>Cytophagia</taxon>
        <taxon>Cytophagales</taxon>
        <taxon>Spirosomataceae</taxon>
        <taxon>Dyadobacter</taxon>
    </lineage>
</organism>
<feature type="transmembrane region" description="Helical" evidence="1">
    <location>
        <begin position="89"/>
        <end position="112"/>
    </location>
</feature>
<feature type="transmembrane region" description="Helical" evidence="1">
    <location>
        <begin position="124"/>
        <end position="143"/>
    </location>
</feature>
<protein>
    <submittedName>
        <fullName evidence="2">Uncharacterized protein</fullName>
    </submittedName>
</protein>
<dbReference type="AlphaFoldDB" id="A0A316ARF4"/>
<proteinExistence type="predicted"/>
<evidence type="ECO:0000313" key="2">
    <source>
        <dbReference type="EMBL" id="PWJ60021.1"/>
    </source>
</evidence>
<dbReference type="OrthoDB" id="965736at2"/>
<keyword evidence="3" id="KW-1185">Reference proteome</keyword>
<reference evidence="2 3" key="1">
    <citation type="submission" date="2018-03" db="EMBL/GenBank/DDBJ databases">
        <title>Genomic Encyclopedia of Archaeal and Bacterial Type Strains, Phase II (KMG-II): from individual species to whole genera.</title>
        <authorList>
            <person name="Goeker M."/>
        </authorList>
    </citation>
    <scope>NUCLEOTIDE SEQUENCE [LARGE SCALE GENOMIC DNA]</scope>
    <source>
        <strain evidence="2 3">DSM 100346</strain>
    </source>
</reference>
<feature type="transmembrane region" description="Helical" evidence="1">
    <location>
        <begin position="30"/>
        <end position="51"/>
    </location>
</feature>
<dbReference type="Proteomes" id="UP000245880">
    <property type="component" value="Unassembled WGS sequence"/>
</dbReference>
<feature type="transmembrane region" description="Helical" evidence="1">
    <location>
        <begin position="5"/>
        <end position="24"/>
    </location>
</feature>
<accession>A0A316ARF4</accession>